<dbReference type="InterPro" id="IPR020846">
    <property type="entry name" value="MFS_dom"/>
</dbReference>
<feature type="domain" description="Major facilitator superfamily (MFS) profile" evidence="8">
    <location>
        <begin position="25"/>
        <end position="437"/>
    </location>
</feature>
<evidence type="ECO:0000256" key="6">
    <source>
        <dbReference type="ARBA" id="ARBA00023136"/>
    </source>
</evidence>
<dbReference type="GO" id="GO:0022857">
    <property type="term" value="F:transmembrane transporter activity"/>
    <property type="evidence" value="ECO:0007669"/>
    <property type="project" value="InterPro"/>
</dbReference>
<gene>
    <name evidence="9" type="ORF">Dac01nite_01620</name>
</gene>
<feature type="transmembrane region" description="Helical" evidence="7">
    <location>
        <begin position="245"/>
        <end position="269"/>
    </location>
</feature>
<comment type="subcellular location">
    <subcellularLocation>
        <location evidence="1">Cell inner membrane</location>
        <topology evidence="1">Multi-pass membrane protein</topology>
    </subcellularLocation>
</comment>
<feature type="transmembrane region" description="Helical" evidence="7">
    <location>
        <begin position="306"/>
        <end position="330"/>
    </location>
</feature>
<dbReference type="AlphaFoldDB" id="A0A919UJ50"/>
<comment type="caution">
    <text evidence="9">The sequence shown here is derived from an EMBL/GenBank/DDBJ whole genome shotgun (WGS) entry which is preliminary data.</text>
</comment>
<dbReference type="PANTHER" id="PTHR23513:SF9">
    <property type="entry name" value="ENTEROBACTIN EXPORTER ENTS"/>
    <property type="match status" value="1"/>
</dbReference>
<keyword evidence="6 7" id="KW-0472">Membrane</keyword>
<evidence type="ECO:0000313" key="9">
    <source>
        <dbReference type="EMBL" id="GIG53410.1"/>
    </source>
</evidence>
<feature type="transmembrane region" description="Helical" evidence="7">
    <location>
        <begin position="405"/>
        <end position="430"/>
    </location>
</feature>
<accession>A0A919UJ50</accession>
<dbReference type="PROSITE" id="PS50850">
    <property type="entry name" value="MFS"/>
    <property type="match status" value="1"/>
</dbReference>
<dbReference type="InterPro" id="IPR036259">
    <property type="entry name" value="MFS_trans_sf"/>
</dbReference>
<feature type="transmembrane region" description="Helical" evidence="7">
    <location>
        <begin position="58"/>
        <end position="79"/>
    </location>
</feature>
<feature type="transmembrane region" description="Helical" evidence="7">
    <location>
        <begin position="190"/>
        <end position="211"/>
    </location>
</feature>
<dbReference type="EMBL" id="BONR01000001">
    <property type="protein sequence ID" value="GIG53410.1"/>
    <property type="molecule type" value="Genomic_DNA"/>
</dbReference>
<dbReference type="RefSeq" id="WP_203652880.1">
    <property type="nucleotide sequence ID" value="NZ_BONR01000001.1"/>
</dbReference>
<evidence type="ECO:0000256" key="2">
    <source>
        <dbReference type="ARBA" id="ARBA00022448"/>
    </source>
</evidence>
<sequence length="452" mass="46935">MTPTDDTAPRRRRLVDLSPLRASPAFARLWFGGAIAGVGAQMSVVAVGLQIYDITGSSFAVGLVGGFALIPMIVAGLWGGMLADVFDRRRLLIASSIVAWLSTLGLVALATWDALLVADGARAAVWPFYVVTTLNAVAATISSTTRSALVGRILPADQISRAAALNGIAFGATLTIGPALAGVLAASIGLAWTFAVDAFLFTFGFLGIWMLPALPRQGDTVVAGWPVLREGLSFLKRAPTIRMSFVVDIVAMTFGRPYVIFPALGATIIGGSSLTVGALTAAGAAGTILASLFSGPVARIHRHGVAVARAITVFGVFAALFGLAVAVMGMIEHQAGPGWSGIYWPALILCGLAMVGMGASDEASAIFRQTMLIRAVPDEMRGRLQGIFIVVVTGGPRLGDMYAGTLAVATALWCPPLLGGFAIIGLIAVLTRVRSSRSGAAFRDYDDRHPVA</sequence>
<protein>
    <submittedName>
        <fullName evidence="9">MFS transporter</fullName>
    </submittedName>
</protein>
<dbReference type="InterPro" id="IPR010290">
    <property type="entry name" value="TM_effector"/>
</dbReference>
<organism evidence="9 10">
    <name type="scientific">Demequina activiva</name>
    <dbReference type="NCBI Taxonomy" id="1582364"/>
    <lineage>
        <taxon>Bacteria</taxon>
        <taxon>Bacillati</taxon>
        <taxon>Actinomycetota</taxon>
        <taxon>Actinomycetes</taxon>
        <taxon>Micrococcales</taxon>
        <taxon>Demequinaceae</taxon>
        <taxon>Demequina</taxon>
    </lineage>
</organism>
<reference evidence="9" key="1">
    <citation type="submission" date="2021-01" db="EMBL/GenBank/DDBJ databases">
        <title>Whole genome shotgun sequence of Demequina activiva NBRC 110675.</title>
        <authorList>
            <person name="Komaki H."/>
            <person name="Tamura T."/>
        </authorList>
    </citation>
    <scope>NUCLEOTIDE SEQUENCE</scope>
    <source>
        <strain evidence="9">NBRC 110675</strain>
    </source>
</reference>
<proteinExistence type="predicted"/>
<keyword evidence="10" id="KW-1185">Reference proteome</keyword>
<dbReference type="Proteomes" id="UP000652354">
    <property type="component" value="Unassembled WGS sequence"/>
</dbReference>
<evidence type="ECO:0000256" key="4">
    <source>
        <dbReference type="ARBA" id="ARBA00022692"/>
    </source>
</evidence>
<dbReference type="PANTHER" id="PTHR23513">
    <property type="entry name" value="INTEGRAL MEMBRANE EFFLUX PROTEIN-RELATED"/>
    <property type="match status" value="1"/>
</dbReference>
<evidence type="ECO:0000259" key="8">
    <source>
        <dbReference type="PROSITE" id="PS50850"/>
    </source>
</evidence>
<feature type="transmembrane region" description="Helical" evidence="7">
    <location>
        <begin position="275"/>
        <end position="294"/>
    </location>
</feature>
<keyword evidence="4 7" id="KW-0812">Transmembrane</keyword>
<feature type="transmembrane region" description="Helical" evidence="7">
    <location>
        <begin position="163"/>
        <end position="184"/>
    </location>
</feature>
<feature type="transmembrane region" description="Helical" evidence="7">
    <location>
        <begin position="380"/>
        <end position="399"/>
    </location>
</feature>
<dbReference type="GO" id="GO:0005886">
    <property type="term" value="C:plasma membrane"/>
    <property type="evidence" value="ECO:0007669"/>
    <property type="project" value="UniProtKB-SubCell"/>
</dbReference>
<feature type="transmembrane region" description="Helical" evidence="7">
    <location>
        <begin position="91"/>
        <end position="112"/>
    </location>
</feature>
<evidence type="ECO:0000256" key="7">
    <source>
        <dbReference type="SAM" id="Phobius"/>
    </source>
</evidence>
<evidence type="ECO:0000256" key="1">
    <source>
        <dbReference type="ARBA" id="ARBA00004429"/>
    </source>
</evidence>
<dbReference type="Pfam" id="PF05977">
    <property type="entry name" value="MFS_3"/>
    <property type="match status" value="1"/>
</dbReference>
<dbReference type="CDD" id="cd06173">
    <property type="entry name" value="MFS_MefA_like"/>
    <property type="match status" value="1"/>
</dbReference>
<feature type="transmembrane region" description="Helical" evidence="7">
    <location>
        <begin position="124"/>
        <end position="142"/>
    </location>
</feature>
<keyword evidence="3" id="KW-1003">Cell membrane</keyword>
<keyword evidence="2" id="KW-0813">Transport</keyword>
<evidence type="ECO:0000256" key="3">
    <source>
        <dbReference type="ARBA" id="ARBA00022475"/>
    </source>
</evidence>
<dbReference type="SUPFAM" id="SSF103473">
    <property type="entry name" value="MFS general substrate transporter"/>
    <property type="match status" value="1"/>
</dbReference>
<keyword evidence="5 7" id="KW-1133">Transmembrane helix</keyword>
<name>A0A919UJ50_9MICO</name>
<dbReference type="Gene3D" id="1.20.1250.20">
    <property type="entry name" value="MFS general substrate transporter like domains"/>
    <property type="match status" value="1"/>
</dbReference>
<feature type="transmembrane region" description="Helical" evidence="7">
    <location>
        <begin position="342"/>
        <end position="359"/>
    </location>
</feature>
<feature type="transmembrane region" description="Helical" evidence="7">
    <location>
        <begin position="29"/>
        <end position="52"/>
    </location>
</feature>
<evidence type="ECO:0000256" key="5">
    <source>
        <dbReference type="ARBA" id="ARBA00022989"/>
    </source>
</evidence>
<evidence type="ECO:0000313" key="10">
    <source>
        <dbReference type="Proteomes" id="UP000652354"/>
    </source>
</evidence>